<dbReference type="EMBL" id="CP002690">
    <property type="protein sequence ID" value="AEE13804.1"/>
    <property type="molecule type" value="Genomic_DNA"/>
</dbReference>
<dbReference type="AlphaFoldDB" id="M1E734"/>
<name>M1E734_9BACT</name>
<organism evidence="6 7">
    <name type="scientific">Thermodesulfobium narugense DSM 14796</name>
    <dbReference type="NCBI Taxonomy" id="747365"/>
    <lineage>
        <taxon>Bacteria</taxon>
        <taxon>Pseudomonadati</taxon>
        <taxon>Thermodesulfobiota</taxon>
        <taxon>Thermodesulfobiia</taxon>
        <taxon>Thermodesulfobiales</taxon>
        <taxon>Thermodesulfobiaceae</taxon>
        <taxon>Thermodesulfobium</taxon>
    </lineage>
</organism>
<feature type="binding site" evidence="4">
    <location>
        <begin position="112"/>
        <end position="116"/>
    </location>
    <ligand>
        <name>substrate</name>
    </ligand>
</feature>
<dbReference type="UniPathway" id="UPA00392"/>
<dbReference type="NCBIfam" id="TIGR00449">
    <property type="entry name" value="tgt_general"/>
    <property type="match status" value="1"/>
</dbReference>
<dbReference type="InterPro" id="IPR050076">
    <property type="entry name" value="ArchSynthase1/Queuine_TRR"/>
</dbReference>
<keyword evidence="3 4" id="KW-0819">tRNA processing</keyword>
<feature type="active site" description="Nucleophile" evidence="4">
    <location>
        <position position="283"/>
    </location>
</feature>
<dbReference type="GO" id="GO:0005829">
    <property type="term" value="C:cytosol"/>
    <property type="evidence" value="ECO:0007669"/>
    <property type="project" value="TreeGrafter"/>
</dbReference>
<keyword evidence="4" id="KW-0862">Zinc</keyword>
<keyword evidence="2 4" id="KW-0808">Transferase</keyword>
<dbReference type="SUPFAM" id="SSF51713">
    <property type="entry name" value="tRNA-guanine transglycosylase"/>
    <property type="match status" value="1"/>
</dbReference>
<feature type="binding site" evidence="4">
    <location>
        <position position="235"/>
    </location>
    <ligand>
        <name>substrate</name>
    </ligand>
</feature>
<keyword evidence="7" id="KW-1185">Reference proteome</keyword>
<feature type="binding site" evidence="4">
    <location>
        <position position="353"/>
    </location>
    <ligand>
        <name>Zn(2+)</name>
        <dbReference type="ChEBI" id="CHEBI:29105"/>
    </ligand>
</feature>
<feature type="binding site" evidence="4">
    <location>
        <position position="322"/>
    </location>
    <ligand>
        <name>Zn(2+)</name>
        <dbReference type="ChEBI" id="CHEBI:29105"/>
    </ligand>
</feature>
<feature type="region of interest" description="RNA binding; important for wobble base 34 recognition" evidence="4">
    <location>
        <begin position="288"/>
        <end position="292"/>
    </location>
</feature>
<comment type="function">
    <text evidence="4">Catalyzes the base-exchange of a guanine (G) residue with the queuine precursor 7-aminomethyl-7-deazaguanine (PreQ1) at position 34 (anticodon wobble position) in tRNAs with GU(N) anticodons (tRNA-Asp, -Asn, -His and -Tyr). Catalysis occurs through a double-displacement mechanism. The nucleophile active site attacks the C1' of nucleotide 34 to detach the guanine base from the RNA, forming a covalent enzyme-RNA intermediate. The proton acceptor active site deprotonates the incoming PreQ1, allowing a nucleophilic attack on the C1' of the ribose to form the product. After dissociation, two additional enzymatic reactions on the tRNA convert PreQ1 to queuine (Q), resulting in the hypermodified nucleoside queuosine (7-(((4,5-cis-dihydroxy-2-cyclopenten-1-yl)amino)methyl)-7-deazaguanosine).</text>
</comment>
<dbReference type="GO" id="GO:0008616">
    <property type="term" value="P:tRNA queuosine(34) biosynthetic process"/>
    <property type="evidence" value="ECO:0007669"/>
    <property type="project" value="UniProtKB-UniRule"/>
</dbReference>
<comment type="similarity">
    <text evidence="4">Belongs to the queuine tRNA-ribosyltransferase family.</text>
</comment>
<evidence type="ECO:0000256" key="4">
    <source>
        <dbReference type="HAMAP-Rule" id="MF_00168"/>
    </source>
</evidence>
<accession>M1E734</accession>
<dbReference type="GO" id="GO:0046872">
    <property type="term" value="F:metal ion binding"/>
    <property type="evidence" value="ECO:0007669"/>
    <property type="project" value="UniProtKB-KW"/>
</dbReference>
<evidence type="ECO:0000256" key="1">
    <source>
        <dbReference type="ARBA" id="ARBA00022676"/>
    </source>
</evidence>
<protein>
    <recommendedName>
        <fullName evidence="4">Queuine tRNA-ribosyltransferase</fullName>
        <ecNumber evidence="4">2.4.2.29</ecNumber>
    </recommendedName>
    <alternativeName>
        <fullName evidence="4">Guanine insertion enzyme</fullName>
    </alternativeName>
    <alternativeName>
        <fullName evidence="4">tRNA-guanine transglycosylase</fullName>
    </alternativeName>
</protein>
<feature type="binding site" evidence="4">
    <location>
        <position position="166"/>
    </location>
    <ligand>
        <name>substrate</name>
    </ligand>
</feature>
<feature type="active site" description="Proton acceptor" evidence="4">
    <location>
        <position position="112"/>
    </location>
</feature>
<comment type="caution">
    <text evidence="4">Lacks conserved residue(s) required for the propagation of feature annotation.</text>
</comment>
<dbReference type="HOGENOM" id="CLU_022060_0_1_9"/>
<sequence>MIMIRENFVQENMEKFSSQSKNCSSFFQLISNKGIRQGQFNIRGKVAKTPLFMPVATRGTVRGVSPSQLKEIGFEMILANTYHLHERPGEEVISKLGGLHRFMNWDGLILTDSGGYQVFSLSNYRKVTDEGVVFRSVLDGKEIFLTPEKVLEIQKKLNSDIAIFLDECPEYPCSAKREEESLIRTLKFAQSSIKVEKNPGQLFFGVVQGGMNFKLRQECVHALLSLGVDGLAIGGLSVGEEPSLTKEVLLATLEVIPPDKPRYLMGVGSDILEYIKMGVDMFDSVFPTRIARHGSAILYNKGRINISNKRFKEDESPLDEDCDCYTCRNFSRAYLRHLFVCGELLGKTLLSIHNLTVLYKTVRALNS</sequence>
<reference evidence="6 7" key="1">
    <citation type="submission" date="2011-04" db="EMBL/GenBank/DDBJ databases">
        <title>The complete genome of Thermodesulfobium narugense DSM 14796.</title>
        <authorList>
            <consortium name="US DOE Joint Genome Institute (JGI-PGF)"/>
            <person name="Lucas S."/>
            <person name="Han J."/>
            <person name="Lapidus A."/>
            <person name="Bruce D."/>
            <person name="Goodwin L."/>
            <person name="Pitluck S."/>
            <person name="Peters L."/>
            <person name="Kyrpides N."/>
            <person name="Mavromatis K."/>
            <person name="Pagani I."/>
            <person name="Ivanova N."/>
            <person name="Ovchinnikova G."/>
            <person name="Zhang X."/>
            <person name="Saunders L."/>
            <person name="Detter J.C."/>
            <person name="Tapia R."/>
            <person name="Han C."/>
            <person name="Land M."/>
            <person name="Hauser L."/>
            <person name="Markowitz V."/>
            <person name="Cheng J.-F."/>
            <person name="Hugenholtz P."/>
            <person name="Woyke T."/>
            <person name="Wu D."/>
            <person name="Spring S."/>
            <person name="Schroeder M."/>
            <person name="Brambilla E."/>
            <person name="Klenk H.-P."/>
            <person name="Eisen J.A."/>
        </authorList>
    </citation>
    <scope>NUCLEOTIDE SEQUENCE [LARGE SCALE GENOMIC DNA]</scope>
    <source>
        <strain evidence="6 7">DSM 14796</strain>
    </source>
</reference>
<feature type="domain" description="tRNA-guanine(15) transglycosylase-like" evidence="5">
    <location>
        <begin position="35"/>
        <end position="364"/>
    </location>
</feature>
<comment type="cofactor">
    <cofactor evidence="4">
        <name>Zn(2+)</name>
        <dbReference type="ChEBI" id="CHEBI:29105"/>
    </cofactor>
    <text evidence="4">Binds 1 zinc ion per subunit.</text>
</comment>
<feature type="binding site" evidence="4">
    <location>
        <position position="327"/>
    </location>
    <ligand>
        <name>Zn(2+)</name>
        <dbReference type="ChEBI" id="CHEBI:29105"/>
    </ligand>
</feature>
<dbReference type="eggNOG" id="COG0343">
    <property type="taxonomic scope" value="Bacteria"/>
</dbReference>
<dbReference type="KEGG" id="tnr:Thena_0154"/>
<dbReference type="InterPro" id="IPR002616">
    <property type="entry name" value="tRNA_ribo_trans-like"/>
</dbReference>
<keyword evidence="1 4" id="KW-0328">Glycosyltransferase</keyword>
<dbReference type="NCBIfam" id="TIGR00430">
    <property type="entry name" value="Q_tRNA_tgt"/>
    <property type="match status" value="1"/>
</dbReference>
<dbReference type="Proteomes" id="UP000011765">
    <property type="component" value="Chromosome"/>
</dbReference>
<dbReference type="InterPro" id="IPR004803">
    <property type="entry name" value="TGT"/>
</dbReference>
<comment type="catalytic activity">
    <reaction evidence="4">
        <text>7-aminomethyl-7-carbaguanine + guanosine(34) in tRNA = 7-aminomethyl-7-carbaguanosine(34) in tRNA + guanine</text>
        <dbReference type="Rhea" id="RHEA:24104"/>
        <dbReference type="Rhea" id="RHEA-COMP:10341"/>
        <dbReference type="Rhea" id="RHEA-COMP:10342"/>
        <dbReference type="ChEBI" id="CHEBI:16235"/>
        <dbReference type="ChEBI" id="CHEBI:58703"/>
        <dbReference type="ChEBI" id="CHEBI:74269"/>
        <dbReference type="ChEBI" id="CHEBI:82833"/>
        <dbReference type="EC" id="2.4.2.29"/>
    </reaction>
</comment>
<dbReference type="GO" id="GO:0008479">
    <property type="term" value="F:tRNA-guanosine(34) queuine transglycosylase activity"/>
    <property type="evidence" value="ECO:0007669"/>
    <property type="project" value="UniProtKB-UniRule"/>
</dbReference>
<feature type="binding site" evidence="4">
    <location>
        <position position="324"/>
    </location>
    <ligand>
        <name>Zn(2+)</name>
        <dbReference type="ChEBI" id="CHEBI:29105"/>
    </ligand>
</feature>
<evidence type="ECO:0000256" key="3">
    <source>
        <dbReference type="ARBA" id="ARBA00022694"/>
    </source>
</evidence>
<comment type="subunit">
    <text evidence="4">Homodimer. Within each dimer, one monomer is responsible for RNA recognition and catalysis, while the other monomer binds to the replacement base PreQ1.</text>
</comment>
<feature type="binding site" evidence="4">
    <location>
        <position position="208"/>
    </location>
    <ligand>
        <name>substrate</name>
    </ligand>
</feature>
<dbReference type="EC" id="2.4.2.29" evidence="4"/>
<dbReference type="PANTHER" id="PTHR46499">
    <property type="entry name" value="QUEUINE TRNA-RIBOSYLTRANSFERASE"/>
    <property type="match status" value="1"/>
</dbReference>
<dbReference type="STRING" id="747365.Thena_0154"/>
<dbReference type="PANTHER" id="PTHR46499:SF1">
    <property type="entry name" value="QUEUINE TRNA-RIBOSYLTRANSFERASE"/>
    <property type="match status" value="1"/>
</dbReference>
<dbReference type="InterPro" id="IPR036511">
    <property type="entry name" value="TGT-like_sf"/>
</dbReference>
<dbReference type="HAMAP" id="MF_00168">
    <property type="entry name" value="Q_tRNA_Tgt"/>
    <property type="match status" value="1"/>
</dbReference>
<dbReference type="Gene3D" id="3.20.20.105">
    <property type="entry name" value="Queuine tRNA-ribosyltransferase-like"/>
    <property type="match status" value="1"/>
</dbReference>
<evidence type="ECO:0000256" key="2">
    <source>
        <dbReference type="ARBA" id="ARBA00022679"/>
    </source>
</evidence>
<evidence type="ECO:0000313" key="6">
    <source>
        <dbReference type="EMBL" id="AEE13804.1"/>
    </source>
</evidence>
<comment type="pathway">
    <text evidence="4">tRNA modification; tRNA-queuosine biosynthesis.</text>
</comment>
<evidence type="ECO:0000313" key="7">
    <source>
        <dbReference type="Proteomes" id="UP000011765"/>
    </source>
</evidence>
<evidence type="ECO:0000259" key="5">
    <source>
        <dbReference type="Pfam" id="PF01702"/>
    </source>
</evidence>
<dbReference type="Pfam" id="PF01702">
    <property type="entry name" value="TGT"/>
    <property type="match status" value="1"/>
</dbReference>
<gene>
    <name evidence="4" type="primary">tgt</name>
    <name evidence="6" type="ORF">Thena_0154</name>
</gene>
<proteinExistence type="inferred from homology"/>
<keyword evidence="4" id="KW-0671">Queuosine biosynthesis</keyword>
<keyword evidence="4" id="KW-0479">Metal-binding</keyword>